<evidence type="ECO:0000256" key="2">
    <source>
        <dbReference type="ARBA" id="ARBA00006432"/>
    </source>
</evidence>
<keyword evidence="8" id="KW-0413">Isomerase</keyword>
<dbReference type="Pfam" id="PF00668">
    <property type="entry name" value="Condensation"/>
    <property type="match status" value="2"/>
</dbReference>
<organism evidence="8">
    <name type="scientific">uncultured Mycobacterium sp</name>
    <dbReference type="NCBI Taxonomy" id="171292"/>
    <lineage>
        <taxon>Bacteria</taxon>
        <taxon>Bacillati</taxon>
        <taxon>Actinomycetota</taxon>
        <taxon>Actinomycetes</taxon>
        <taxon>Mycobacteriales</taxon>
        <taxon>Mycobacteriaceae</taxon>
        <taxon>Mycobacterium</taxon>
        <taxon>environmental samples</taxon>
    </lineage>
</organism>
<evidence type="ECO:0000256" key="1">
    <source>
        <dbReference type="ARBA" id="ARBA00001957"/>
    </source>
</evidence>
<dbReference type="InterPro" id="IPR042099">
    <property type="entry name" value="ANL_N_sf"/>
</dbReference>
<evidence type="ECO:0000313" key="8">
    <source>
        <dbReference type="EMBL" id="SBS75585.1"/>
    </source>
</evidence>
<dbReference type="SUPFAM" id="SSF52777">
    <property type="entry name" value="CoA-dependent acyltransferases"/>
    <property type="match status" value="4"/>
</dbReference>
<evidence type="ECO:0000313" key="9">
    <source>
        <dbReference type="EMBL" id="SBS75685.1"/>
    </source>
</evidence>
<dbReference type="GO" id="GO:0017000">
    <property type="term" value="P:antibiotic biosynthetic process"/>
    <property type="evidence" value="ECO:0007669"/>
    <property type="project" value="UniProtKB-KW"/>
</dbReference>
<dbReference type="SUPFAM" id="SSF47336">
    <property type="entry name" value="ACP-like"/>
    <property type="match status" value="1"/>
</dbReference>
<proteinExistence type="inferred from homology"/>
<dbReference type="InterPro" id="IPR000873">
    <property type="entry name" value="AMP-dep_synth/lig_dom"/>
</dbReference>
<dbReference type="Gene3D" id="3.30.300.30">
    <property type="match status" value="1"/>
</dbReference>
<protein>
    <submittedName>
        <fullName evidence="8">Amino acid adenylation domain protein</fullName>
        <ecNumber evidence="8">5.1.1.11</ecNumber>
    </submittedName>
</protein>
<dbReference type="Gene3D" id="3.40.50.12780">
    <property type="entry name" value="N-terminal domain of ligase-like"/>
    <property type="match status" value="1"/>
</dbReference>
<dbReference type="PANTHER" id="PTHR45527:SF14">
    <property type="entry name" value="PLIPASTATIN SYNTHASE SUBUNIT B"/>
    <property type="match status" value="1"/>
</dbReference>
<dbReference type="Gene3D" id="3.30.559.30">
    <property type="entry name" value="Nonribosomal peptide synthetase, condensation domain"/>
    <property type="match status" value="2"/>
</dbReference>
<dbReference type="InterPro" id="IPR020845">
    <property type="entry name" value="AMP-binding_CS"/>
</dbReference>
<dbReference type="GO" id="GO:0008610">
    <property type="term" value="P:lipid biosynthetic process"/>
    <property type="evidence" value="ECO:0007669"/>
    <property type="project" value="UniProtKB-ARBA"/>
</dbReference>
<dbReference type="FunFam" id="1.10.1200.10:FF:000005">
    <property type="entry name" value="Nonribosomal peptide synthetase 1"/>
    <property type="match status" value="1"/>
</dbReference>
<dbReference type="InterPro" id="IPR023213">
    <property type="entry name" value="CAT-like_dom_sf"/>
</dbReference>
<sequence length="1525" mass="163724">MDLKSGDPMQRDDRALPLTRAQLDIWLDQEMGHSGTEWQVGLLVHIESAIDRDALEWAISRVMKEAEPLRVTCFEEDGQVFQRAVDYSEIDIDFYDLTGSADPVREAKEMALAIQRTPMPFSGPLFKYAMFQTRFDEFFVLGCFHHIVMDAAGIGLFGNRVASVYSALVSGEPIPPAFFGSLQDLVAFESEYEASRDYTDDEAYWLANLPAETESNYRASHADDEHDANFRSAPVRLDPAILRQIQDLSQRWDIPRASIITAASALLMRSWCGEGSEVVFDFPVGRRVSPESKTLPGMVAGLVPLVLSVAAGSTVTDFCAHVDARIREALQHQRFPVKALERKAQLRNPGQSADRVVVDFFPNAFSLDFGGVAATATMTNSGFVGDFGLIFSGVGEDLFLGTLGAGHLFAKFDVADLARRLQRVLAAMAADPARRLSSIEVLDAGENARQEDWGNRAALTPPVDPPASIAEVFAVQAARTPDSAAVTFEGQSPTYRELDDASTRLARMLVGRGVGPGHRVALLLPRSADAVVAMVAVVKTGAAYVPIDPSVPAARMEFVLADSAPVAAITTGALADRLGGQDLLVIDVAAAGDATDAALPGPGPDDVAYIIYTSGTTGTPKGVPIPHRNVTRLLQTLDAEMNLSGQVWSQCHSLAFDFSVWEIWGALLYGGRLVVVPDAVVRSAEDFHALLAAEGVSVLSQTPSAFYALQAADAEHREAGDQLKLEAVVFGGEALEPSRLRTWLDHHPQRPRLINMYGITETTVHASFREIHAEDLDSAVSPIGVPLAHLGFFVLDTWLQPVPTGVVGELYVAGAGLADGYVGRPSLAATRFVACPFGGPGARMYRTGDLMYWGTDGQLRYVGRADKQVKIRGYRIEPGEIQAALSELDGVREAAVIAREDRPGDKRLVGYATGAVDPTVLRSALSERLPAYMVPTAIVVMDALPLTVNGKLDTRALPAPEYQDAESYRAPADAVEEILAAIYAQVLGLERVGVDESFFELGGDSILSMQVVARARAAGVLCRPRDLFVEQTVARLARVVKIVDGDTELLDAGVGSVVATPIVHWLQEVQGPVDQFNQTVVVQAPVGTTEADVVTILQAVLDRHAALRMRVDDDGAGGWSLTVPEAGSVDAHACVQTVDVLSDDVLVEARSRLNPAAGAMLSAIWVAPTGRLVAILHHLVVDGVSWRILLEDLNLAWAQHRTGQPVELPAPGTSFARWASLLAEHAHRPEVVDQAPAWRHISAVPAALPAADPELDTLATAGNLSVDLDIETTKLLLGDVPAAFHAGVHDIMLIAFAMAVAEFLGTGGEPIAIDVEGHGREEEWAPDVDLSRTVGWFTAKYPVALTLGGLDWNRVAAGDVGLGAVLKDAKEQLRTLPDGLTYGMLRYLNEDVDLDGSDPPIGFNYLGRQGATSAETSGDAWEICWDGLAHLSPSVRLVMPLTHTVELNAGTVDTDSGPFLRAGWTWAPSVLNQAQVSRLSQLWFDALAGICAHVQSGGGGLTPSDIGAGLSQQQIDELQRQYADS</sequence>
<dbReference type="InterPro" id="IPR036736">
    <property type="entry name" value="ACP-like_sf"/>
</dbReference>
<name>A0A1Y5PA57_9MYCO</name>
<dbReference type="NCBIfam" id="TIGR01720">
    <property type="entry name" value="NRPS-para261"/>
    <property type="match status" value="1"/>
</dbReference>
<keyword evidence="5" id="KW-0677">Repeat</keyword>
<dbReference type="InterPro" id="IPR010060">
    <property type="entry name" value="NRPS_synth"/>
</dbReference>
<dbReference type="Pfam" id="PF00501">
    <property type="entry name" value="AMP-binding"/>
    <property type="match status" value="1"/>
</dbReference>
<dbReference type="GO" id="GO:0043041">
    <property type="term" value="P:amino acid activation for nonribosomal peptide biosynthetic process"/>
    <property type="evidence" value="ECO:0007669"/>
    <property type="project" value="TreeGrafter"/>
</dbReference>
<dbReference type="GO" id="GO:0005829">
    <property type="term" value="C:cytosol"/>
    <property type="evidence" value="ECO:0007669"/>
    <property type="project" value="TreeGrafter"/>
</dbReference>
<dbReference type="SUPFAM" id="SSF56801">
    <property type="entry name" value="Acetyl-CoA synthetase-like"/>
    <property type="match status" value="1"/>
</dbReference>
<keyword evidence="4" id="KW-0597">Phosphoprotein</keyword>
<dbReference type="InterPro" id="IPR010071">
    <property type="entry name" value="AA_adenyl_dom"/>
</dbReference>
<dbReference type="InterPro" id="IPR001242">
    <property type="entry name" value="Condensation_dom"/>
</dbReference>
<dbReference type="EMBL" id="FLQS01000019">
    <property type="protein sequence ID" value="SBS75685.1"/>
    <property type="molecule type" value="Genomic_DNA"/>
</dbReference>
<keyword evidence="3" id="KW-0596">Phosphopantetheine</keyword>
<dbReference type="Gene3D" id="3.30.559.10">
    <property type="entry name" value="Chloramphenicol acetyltransferase-like domain"/>
    <property type="match status" value="2"/>
</dbReference>
<dbReference type="EMBL" id="FLQS01000017">
    <property type="protein sequence ID" value="SBS75585.1"/>
    <property type="molecule type" value="Genomic_DNA"/>
</dbReference>
<feature type="domain" description="Carrier" evidence="7">
    <location>
        <begin position="970"/>
        <end position="1044"/>
    </location>
</feature>
<dbReference type="GO" id="GO:0047462">
    <property type="term" value="F:phenylalanine racemase (ATP-hydrolyzing) activity"/>
    <property type="evidence" value="ECO:0007669"/>
    <property type="project" value="UniProtKB-EC"/>
</dbReference>
<dbReference type="PROSITE" id="PS00455">
    <property type="entry name" value="AMP_BINDING"/>
    <property type="match status" value="1"/>
</dbReference>
<dbReference type="InterPro" id="IPR045851">
    <property type="entry name" value="AMP-bd_C_sf"/>
</dbReference>
<dbReference type="UniPathway" id="UPA00011"/>
<evidence type="ECO:0000259" key="7">
    <source>
        <dbReference type="PROSITE" id="PS50075"/>
    </source>
</evidence>
<evidence type="ECO:0000256" key="6">
    <source>
        <dbReference type="ARBA" id="ARBA00023194"/>
    </source>
</evidence>
<reference evidence="8" key="1">
    <citation type="submission" date="2016-03" db="EMBL/GenBank/DDBJ databases">
        <authorList>
            <person name="Ploux O."/>
        </authorList>
    </citation>
    <scope>NUCLEOTIDE SEQUENCE</scope>
    <source>
        <strain evidence="8">UC10</strain>
    </source>
</reference>
<dbReference type="InterPro" id="IPR025110">
    <property type="entry name" value="AMP-bd_C"/>
</dbReference>
<dbReference type="PANTHER" id="PTHR45527">
    <property type="entry name" value="NONRIBOSOMAL PEPTIDE SYNTHETASE"/>
    <property type="match status" value="1"/>
</dbReference>
<dbReference type="FunFam" id="3.40.50.12780:FF:000012">
    <property type="entry name" value="Non-ribosomal peptide synthetase"/>
    <property type="match status" value="1"/>
</dbReference>
<dbReference type="NCBIfam" id="TIGR01733">
    <property type="entry name" value="AA-adenyl-dom"/>
    <property type="match status" value="1"/>
</dbReference>
<dbReference type="Pfam" id="PF13193">
    <property type="entry name" value="AMP-binding_C"/>
    <property type="match status" value="1"/>
</dbReference>
<dbReference type="GO" id="GO:0031177">
    <property type="term" value="F:phosphopantetheine binding"/>
    <property type="evidence" value="ECO:0007669"/>
    <property type="project" value="TreeGrafter"/>
</dbReference>
<evidence type="ECO:0000256" key="4">
    <source>
        <dbReference type="ARBA" id="ARBA00022553"/>
    </source>
</evidence>
<dbReference type="PROSITE" id="PS00012">
    <property type="entry name" value="PHOSPHOPANTETHEINE"/>
    <property type="match status" value="1"/>
</dbReference>
<dbReference type="InterPro" id="IPR009081">
    <property type="entry name" value="PP-bd_ACP"/>
</dbReference>
<dbReference type="InterPro" id="IPR006162">
    <property type="entry name" value="Ppantetheine_attach_site"/>
</dbReference>
<comment type="cofactor">
    <cofactor evidence="1">
        <name>pantetheine 4'-phosphate</name>
        <dbReference type="ChEBI" id="CHEBI:47942"/>
    </cofactor>
</comment>
<dbReference type="FunFam" id="3.30.300.30:FF:000010">
    <property type="entry name" value="Enterobactin synthetase component F"/>
    <property type="match status" value="1"/>
</dbReference>
<dbReference type="CDD" id="cd17643">
    <property type="entry name" value="A_NRPS_Cytc1-like"/>
    <property type="match status" value="1"/>
</dbReference>
<dbReference type="Gene3D" id="1.10.1200.10">
    <property type="entry name" value="ACP-like"/>
    <property type="match status" value="1"/>
</dbReference>
<evidence type="ECO:0000256" key="3">
    <source>
        <dbReference type="ARBA" id="ARBA00022450"/>
    </source>
</evidence>
<dbReference type="EC" id="5.1.1.11" evidence="8"/>
<accession>A0A1Y5PA57</accession>
<dbReference type="PROSITE" id="PS50075">
    <property type="entry name" value="CARRIER"/>
    <property type="match status" value="1"/>
</dbReference>
<dbReference type="Pfam" id="PF00550">
    <property type="entry name" value="PP-binding"/>
    <property type="match status" value="1"/>
</dbReference>
<keyword evidence="6" id="KW-0045">Antibiotic biosynthesis</keyword>
<comment type="similarity">
    <text evidence="2">Belongs to the ATP-dependent AMP-binding enzyme family.</text>
</comment>
<dbReference type="GO" id="GO:0044550">
    <property type="term" value="P:secondary metabolite biosynthetic process"/>
    <property type="evidence" value="ECO:0007669"/>
    <property type="project" value="UniProtKB-ARBA"/>
</dbReference>
<gene>
    <name evidence="8" type="ORF">MHPYR_240045</name>
    <name evidence="9" type="ORF">MHPYR_260012</name>
</gene>
<evidence type="ECO:0000256" key="5">
    <source>
        <dbReference type="ARBA" id="ARBA00022737"/>
    </source>
</evidence>